<evidence type="ECO:0000313" key="2">
    <source>
        <dbReference type="EMBL" id="RJP60515.1"/>
    </source>
</evidence>
<feature type="transmembrane region" description="Helical" evidence="1">
    <location>
        <begin position="327"/>
        <end position="346"/>
    </location>
</feature>
<feature type="transmembrane region" description="Helical" evidence="1">
    <location>
        <begin position="353"/>
        <end position="374"/>
    </location>
</feature>
<organism evidence="2 3">
    <name type="scientific">Candidatus Auribacter fodinae</name>
    <dbReference type="NCBI Taxonomy" id="2093366"/>
    <lineage>
        <taxon>Bacteria</taxon>
        <taxon>Pseudomonadati</taxon>
        <taxon>Candidatus Auribacterota</taxon>
        <taxon>Candidatus Auribacteria</taxon>
        <taxon>Candidatus Auribacterales</taxon>
        <taxon>Candidatus Auribacteraceae</taxon>
        <taxon>Candidatus Auribacter</taxon>
    </lineage>
</organism>
<reference evidence="2 3" key="1">
    <citation type="journal article" date="2017" name="ISME J.">
        <title>Energy and carbon metabolisms in a deep terrestrial subsurface fluid microbial community.</title>
        <authorList>
            <person name="Momper L."/>
            <person name="Jungbluth S.P."/>
            <person name="Lee M.D."/>
            <person name="Amend J.P."/>
        </authorList>
    </citation>
    <scope>NUCLEOTIDE SEQUENCE [LARGE SCALE GENOMIC DNA]</scope>
    <source>
        <strain evidence="2">SURF_26</strain>
    </source>
</reference>
<comment type="caution">
    <text evidence="2">The sequence shown here is derived from an EMBL/GenBank/DDBJ whole genome shotgun (WGS) entry which is preliminary data.</text>
</comment>
<feature type="transmembrane region" description="Helical" evidence="1">
    <location>
        <begin position="70"/>
        <end position="87"/>
    </location>
</feature>
<accession>A0A3A4R350</accession>
<dbReference type="AlphaFoldDB" id="A0A3A4R350"/>
<evidence type="ECO:0008006" key="4">
    <source>
        <dbReference type="Google" id="ProtNLM"/>
    </source>
</evidence>
<feature type="transmembrane region" description="Helical" evidence="1">
    <location>
        <begin position="12"/>
        <end position="35"/>
    </location>
</feature>
<proteinExistence type="predicted"/>
<feature type="transmembrane region" description="Helical" evidence="1">
    <location>
        <begin position="298"/>
        <end position="315"/>
    </location>
</feature>
<sequence>MRIAHALKLASPYFLLKLFSTACGLITALCCYMAWTLVFGRSWFAFMFISACWAYLPMHIYLSPMVGNEMFTASITGIALVSVLRTIKKDDFSNGNAVITGIILGCCLLSKYSTIPMVTCTFGIFVYHLRQIEQTRKRTLRFVLLVLGITVILSGWWYVRNAVLYDNPLISPPHRKPFQQIYSTQPPAKRVLKDIIWFDISILNNPLLAANGNVLRFFQTFMQTGDCSLYNTAFNSIPAGTYSTAWVENHAYFLTVPSRQVQRLAVFLVRIALLPTLIFIIGFTALLIHAVKSKSEPLIFMMCYFLLSIAAYLWFNIRYPNFSHVKAFFLLHTTPVLAISFTYAMTIFRKRSYLLFLTAVISIVITASISYCLYLL</sequence>
<protein>
    <recommendedName>
        <fullName evidence="4">Glycosyltransferase RgtA/B/C/D-like domain-containing protein</fullName>
    </recommendedName>
</protein>
<name>A0A3A4R350_9BACT</name>
<dbReference type="Proteomes" id="UP000266426">
    <property type="component" value="Unassembled WGS sequence"/>
</dbReference>
<feature type="transmembrane region" description="Helical" evidence="1">
    <location>
        <begin position="41"/>
        <end position="58"/>
    </location>
</feature>
<feature type="transmembrane region" description="Helical" evidence="1">
    <location>
        <begin position="99"/>
        <end position="127"/>
    </location>
</feature>
<evidence type="ECO:0000313" key="3">
    <source>
        <dbReference type="Proteomes" id="UP000266426"/>
    </source>
</evidence>
<keyword evidence="1" id="KW-0472">Membrane</keyword>
<dbReference type="EMBL" id="QZJZ01000028">
    <property type="protein sequence ID" value="RJP60515.1"/>
    <property type="molecule type" value="Genomic_DNA"/>
</dbReference>
<keyword evidence="1" id="KW-0812">Transmembrane</keyword>
<feature type="transmembrane region" description="Helical" evidence="1">
    <location>
        <begin position="267"/>
        <end position="291"/>
    </location>
</feature>
<evidence type="ECO:0000256" key="1">
    <source>
        <dbReference type="SAM" id="Phobius"/>
    </source>
</evidence>
<feature type="transmembrane region" description="Helical" evidence="1">
    <location>
        <begin position="139"/>
        <end position="159"/>
    </location>
</feature>
<gene>
    <name evidence="2" type="ORF">C4541_03885</name>
</gene>
<keyword evidence="1" id="KW-1133">Transmembrane helix</keyword>